<dbReference type="Proteomes" id="UP000010433">
    <property type="component" value="Unassembled WGS sequence"/>
</dbReference>
<proteinExistence type="predicted"/>
<dbReference type="AlphaFoldDB" id="L1NK60"/>
<accession>L1NK60</accession>
<evidence type="ECO:0000256" key="1">
    <source>
        <dbReference type="SAM" id="Phobius"/>
    </source>
</evidence>
<dbReference type="EMBL" id="AMEP01000030">
    <property type="protein sequence ID" value="EKY03572.1"/>
    <property type="molecule type" value="Genomic_DNA"/>
</dbReference>
<organism evidence="2 3">
    <name type="scientific">Hoylesella saccharolytica F0055</name>
    <dbReference type="NCBI Taxonomy" id="1127699"/>
    <lineage>
        <taxon>Bacteria</taxon>
        <taxon>Pseudomonadati</taxon>
        <taxon>Bacteroidota</taxon>
        <taxon>Bacteroidia</taxon>
        <taxon>Bacteroidales</taxon>
        <taxon>Prevotellaceae</taxon>
        <taxon>Hoylesella</taxon>
    </lineage>
</organism>
<protein>
    <submittedName>
        <fullName evidence="2">Uncharacterized protein</fullName>
    </submittedName>
</protein>
<reference evidence="2 3" key="1">
    <citation type="submission" date="2012-05" db="EMBL/GenBank/DDBJ databases">
        <authorList>
            <person name="Weinstock G."/>
            <person name="Sodergren E."/>
            <person name="Lobos E.A."/>
            <person name="Fulton L."/>
            <person name="Fulton R."/>
            <person name="Courtney L."/>
            <person name="Fronick C."/>
            <person name="O'Laughlin M."/>
            <person name="Godfrey J."/>
            <person name="Wilson R.M."/>
            <person name="Miner T."/>
            <person name="Farmer C."/>
            <person name="Delehaunty K."/>
            <person name="Cordes M."/>
            <person name="Minx P."/>
            <person name="Tomlinson C."/>
            <person name="Chen J."/>
            <person name="Wollam A."/>
            <person name="Pepin K.H."/>
            <person name="Bhonagiri V."/>
            <person name="Zhang X."/>
            <person name="Suruliraj S."/>
            <person name="Warren W."/>
            <person name="Mitreva M."/>
            <person name="Mardis E.R."/>
            <person name="Wilson R.K."/>
        </authorList>
    </citation>
    <scope>NUCLEOTIDE SEQUENCE [LARGE SCALE GENOMIC DNA]</scope>
    <source>
        <strain evidence="2 3">F0055</strain>
    </source>
</reference>
<keyword evidence="1" id="KW-0812">Transmembrane</keyword>
<evidence type="ECO:0000313" key="3">
    <source>
        <dbReference type="Proteomes" id="UP000010433"/>
    </source>
</evidence>
<gene>
    <name evidence="2" type="ORF">HMPREF9151_00291</name>
</gene>
<evidence type="ECO:0000313" key="2">
    <source>
        <dbReference type="EMBL" id="EKY03572.1"/>
    </source>
</evidence>
<comment type="caution">
    <text evidence="2">The sequence shown here is derived from an EMBL/GenBank/DDBJ whole genome shotgun (WGS) entry which is preliminary data.</text>
</comment>
<keyword evidence="1" id="KW-1133">Transmembrane helix</keyword>
<feature type="transmembrane region" description="Helical" evidence="1">
    <location>
        <begin position="12"/>
        <end position="32"/>
    </location>
</feature>
<name>L1NK60_9BACT</name>
<dbReference type="STRING" id="1127699.HMPREF9151_00291"/>
<sequence>MKVILILKLKKIGYLISSFYYFCYKYNLFYLMSQIIESNFYYSFSIS</sequence>
<keyword evidence="1" id="KW-0472">Membrane</keyword>
<keyword evidence="3" id="KW-1185">Reference proteome</keyword>
<dbReference type="PATRIC" id="fig|1127699.3.peg.261"/>
<dbReference type="HOGENOM" id="CLU_3171765_0_0_10"/>